<name>A0A2N4UPR2_9GAMM</name>
<accession>A0A2N4UPR2</accession>
<keyword evidence="2" id="KW-1185">Reference proteome</keyword>
<reference evidence="1 2" key="1">
    <citation type="journal article" date="2018" name="Syst. Appl. Microbiol.">
        <title>Photobacterium carnosum sp. nov., isolated from spoiled modified atmosphere packaged poultry meat.</title>
        <authorList>
            <person name="Hilgarth M."/>
            <person name="Fuertes S."/>
            <person name="Ehrmann M."/>
            <person name="Vogel R.F."/>
        </authorList>
    </citation>
    <scope>NUCLEOTIDE SEQUENCE [LARGE SCALE GENOMIC DNA]</scope>
    <source>
        <strain evidence="1 2">TMW 2.2021</strain>
    </source>
</reference>
<dbReference type="EMBL" id="NPIB01000021">
    <property type="protein sequence ID" value="PLC57007.1"/>
    <property type="molecule type" value="Genomic_DNA"/>
</dbReference>
<dbReference type="RefSeq" id="WP_065207991.1">
    <property type="nucleotide sequence ID" value="NZ_JABJXE010000011.1"/>
</dbReference>
<evidence type="ECO:0000313" key="1">
    <source>
        <dbReference type="EMBL" id="PLC57007.1"/>
    </source>
</evidence>
<evidence type="ECO:0000313" key="2">
    <source>
        <dbReference type="Proteomes" id="UP000234420"/>
    </source>
</evidence>
<comment type="caution">
    <text evidence="1">The sequence shown here is derived from an EMBL/GenBank/DDBJ whole genome shotgun (WGS) entry which is preliminary data.</text>
</comment>
<dbReference type="AlphaFoldDB" id="A0A2N4UPR2"/>
<protein>
    <submittedName>
        <fullName evidence="1">Uncharacterized protein</fullName>
    </submittedName>
</protein>
<organism evidence="1 2">
    <name type="scientific">Photobacterium carnosum</name>
    <dbReference type="NCBI Taxonomy" id="2023717"/>
    <lineage>
        <taxon>Bacteria</taxon>
        <taxon>Pseudomonadati</taxon>
        <taxon>Pseudomonadota</taxon>
        <taxon>Gammaproteobacteria</taxon>
        <taxon>Vibrionales</taxon>
        <taxon>Vibrionaceae</taxon>
        <taxon>Photobacterium</taxon>
    </lineage>
</organism>
<proteinExistence type="predicted"/>
<gene>
    <name evidence="1" type="ORF">CIK00_15435</name>
</gene>
<dbReference type="Proteomes" id="UP000234420">
    <property type="component" value="Unassembled WGS sequence"/>
</dbReference>
<sequence>MTNPIEEQNKYRHVTLAVKMQKRYSNRPANYIVFCMIDNGGRLLNSQSTRGYISNFLIPDIKPKSKRRRIGIEIASDFVSDLNHLGLKHGKKLWLTQITSVRASAGTQYIFQPSSNEMTAIYPYFGKDDADDYKMINALSTTITDHKPYRYNNFGDEHGANAPFEINVNIGELQNKNLISNAVYDAVKHSQLGELNSLQIAIWVNGELVQSEINDFKVFNADELASLLNFNAVTGFTFH</sequence>